<reference evidence="8 9" key="1">
    <citation type="submission" date="2014-10" db="EMBL/GenBank/DDBJ databases">
        <title>Whole genome sequence of Francisella endociliophora strain FSC1006, isolated from a laboratory culture of the marine ciliate Euplotes raikovi.</title>
        <authorList>
            <person name="Granberg M."/>
            <person name="Backman S."/>
            <person name="Lundmark E."/>
            <person name="Nilsson E."/>
            <person name="Karlsson E."/>
            <person name="Thelaus J."/>
            <person name="Ohrman C."/>
            <person name="Larkeryd A."/>
            <person name="Stenberg P."/>
        </authorList>
    </citation>
    <scope>NUCLEOTIDE SEQUENCE [LARGE SCALE GENOMIC DNA]</scope>
    <source>
        <strain evidence="8 9">FSC1006</strain>
    </source>
</reference>
<dbReference type="GO" id="GO:0005886">
    <property type="term" value="C:plasma membrane"/>
    <property type="evidence" value="ECO:0007669"/>
    <property type="project" value="UniProtKB-SubCell"/>
</dbReference>
<dbReference type="AlphaFoldDB" id="A0A097EQR5"/>
<dbReference type="PANTHER" id="PTHR42770:SF15">
    <property type="entry name" value="GLUTAMATE_GAMMA-AMINOBUTYRATE ANTIPORTER-RELATED"/>
    <property type="match status" value="1"/>
</dbReference>
<dbReference type="RefSeq" id="WP_040010257.1">
    <property type="nucleotide sequence ID" value="NZ_CP009574.1"/>
</dbReference>
<feature type="transmembrane region" description="Helical" evidence="7">
    <location>
        <begin position="191"/>
        <end position="213"/>
    </location>
</feature>
<name>A0A097EQR5_9GAMM</name>
<evidence type="ECO:0000256" key="1">
    <source>
        <dbReference type="ARBA" id="ARBA00004651"/>
    </source>
</evidence>
<gene>
    <name evidence="8" type="ORF">LO80_08000</name>
</gene>
<evidence type="ECO:0000256" key="5">
    <source>
        <dbReference type="ARBA" id="ARBA00022989"/>
    </source>
</evidence>
<feature type="transmembrane region" description="Helical" evidence="7">
    <location>
        <begin position="38"/>
        <end position="57"/>
    </location>
</feature>
<feature type="transmembrane region" description="Helical" evidence="7">
    <location>
        <begin position="359"/>
        <end position="383"/>
    </location>
</feature>
<sequence length="467" mass="50949">MSLSNKKISTLSLTMLNISAIINLSSIAYMATIGLQSIFFYLIAAVTFLIPTSLVCAELSSMITKNNGGVFSWVKAGLGEKAGVLAMWLEWFNNVVGFPSSVTALIATFSYIGFRGFAENTHTSVGFWLVMITVFITISLFNCLPLRKVVVLNIIGAVFGMIVPGVLLVSGAIYFLATGQSNLEYRGVSDVLPVFSLGTYALLVKTLSSYSGIQSVAFHMTNIEKPEKNIPRSILMATLIIVSLTILTTVGLTIIIPVKDVNVLNGLIQGISQVLNIIGLGNVKPLVVIMIGIGMLAALSTWVLGPARGMQTAAEQELFPKIMAGKNKYGMPVNMLVIQILIVVVLSSVFLIMPSVYAAFALLVAITSQFTVVMWIMVFASAIRLRFTKPDTHRVFYVGKRNSNWLLVSMSLVAIFMCILGFVLGMFPPAFSHVKNVFQYTMILVGADIIIIAIPLVWIWLHRKRIL</sequence>
<keyword evidence="9" id="KW-1185">Reference proteome</keyword>
<dbReference type="eggNOG" id="COG0833">
    <property type="taxonomic scope" value="Bacteria"/>
</dbReference>
<keyword evidence="3" id="KW-1003">Cell membrane</keyword>
<dbReference type="GO" id="GO:0022857">
    <property type="term" value="F:transmembrane transporter activity"/>
    <property type="evidence" value="ECO:0007669"/>
    <property type="project" value="InterPro"/>
</dbReference>
<proteinExistence type="predicted"/>
<keyword evidence="2" id="KW-0813">Transport</keyword>
<keyword evidence="6 7" id="KW-0472">Membrane</keyword>
<dbReference type="Proteomes" id="UP000029672">
    <property type="component" value="Chromosome"/>
</dbReference>
<organism evidence="8 9">
    <name type="scientific">Candidatus Francisella endociliophora</name>
    <dbReference type="NCBI Taxonomy" id="653937"/>
    <lineage>
        <taxon>Bacteria</taxon>
        <taxon>Pseudomonadati</taxon>
        <taxon>Pseudomonadota</taxon>
        <taxon>Gammaproteobacteria</taxon>
        <taxon>Thiotrichales</taxon>
        <taxon>Francisellaceae</taxon>
        <taxon>Francisella</taxon>
    </lineage>
</organism>
<dbReference type="OrthoDB" id="3185104at2"/>
<comment type="subcellular location">
    <subcellularLocation>
        <location evidence="1">Cell membrane</location>
        <topology evidence="1">Multi-pass membrane protein</topology>
    </subcellularLocation>
</comment>
<dbReference type="PANTHER" id="PTHR42770">
    <property type="entry name" value="AMINO ACID TRANSPORTER-RELATED"/>
    <property type="match status" value="1"/>
</dbReference>
<dbReference type="InterPro" id="IPR002293">
    <property type="entry name" value="AA/rel_permease1"/>
</dbReference>
<dbReference type="InterPro" id="IPR050367">
    <property type="entry name" value="APC_superfamily"/>
</dbReference>
<dbReference type="EMBL" id="CP009574">
    <property type="protein sequence ID" value="AIT09914.1"/>
    <property type="molecule type" value="Genomic_DNA"/>
</dbReference>
<feature type="transmembrane region" description="Helical" evidence="7">
    <location>
        <begin position="151"/>
        <end position="176"/>
    </location>
</feature>
<keyword evidence="5 7" id="KW-1133">Transmembrane helix</keyword>
<feature type="transmembrane region" description="Helical" evidence="7">
    <location>
        <begin position="12"/>
        <end position="32"/>
    </location>
</feature>
<feature type="transmembrane region" description="Helical" evidence="7">
    <location>
        <begin position="234"/>
        <end position="256"/>
    </location>
</feature>
<evidence type="ECO:0000313" key="8">
    <source>
        <dbReference type="EMBL" id="AIT09914.1"/>
    </source>
</evidence>
<evidence type="ECO:0000256" key="3">
    <source>
        <dbReference type="ARBA" id="ARBA00022475"/>
    </source>
</evidence>
<feature type="transmembrane region" description="Helical" evidence="7">
    <location>
        <begin position="286"/>
        <end position="305"/>
    </location>
</feature>
<dbReference type="KEGG" id="frf:LO80_08000"/>
<accession>A0A097EQR5</accession>
<evidence type="ECO:0000256" key="7">
    <source>
        <dbReference type="SAM" id="Phobius"/>
    </source>
</evidence>
<feature type="transmembrane region" description="Helical" evidence="7">
    <location>
        <begin position="404"/>
        <end position="425"/>
    </location>
</feature>
<evidence type="ECO:0000256" key="6">
    <source>
        <dbReference type="ARBA" id="ARBA00023136"/>
    </source>
</evidence>
<feature type="transmembrane region" description="Helical" evidence="7">
    <location>
        <begin position="437"/>
        <end position="461"/>
    </location>
</feature>
<feature type="transmembrane region" description="Helical" evidence="7">
    <location>
        <begin position="91"/>
        <end position="113"/>
    </location>
</feature>
<dbReference type="Pfam" id="PF13520">
    <property type="entry name" value="AA_permease_2"/>
    <property type="match status" value="1"/>
</dbReference>
<evidence type="ECO:0000256" key="2">
    <source>
        <dbReference type="ARBA" id="ARBA00022448"/>
    </source>
</evidence>
<protein>
    <submittedName>
        <fullName evidence="8">Amino acid transporter</fullName>
    </submittedName>
</protein>
<dbReference type="PIRSF" id="PIRSF006060">
    <property type="entry name" value="AA_transporter"/>
    <property type="match status" value="1"/>
</dbReference>
<feature type="transmembrane region" description="Helical" evidence="7">
    <location>
        <begin position="125"/>
        <end position="144"/>
    </location>
</feature>
<evidence type="ECO:0000256" key="4">
    <source>
        <dbReference type="ARBA" id="ARBA00022692"/>
    </source>
</evidence>
<keyword evidence="4 7" id="KW-0812">Transmembrane</keyword>
<dbReference type="HOGENOM" id="CLU_020854_4_2_6"/>
<evidence type="ECO:0000313" key="9">
    <source>
        <dbReference type="Proteomes" id="UP000029672"/>
    </source>
</evidence>
<dbReference type="Gene3D" id="1.20.1740.10">
    <property type="entry name" value="Amino acid/polyamine transporter I"/>
    <property type="match status" value="1"/>
</dbReference>
<dbReference type="STRING" id="1547445.LO80_08000"/>
<feature type="transmembrane region" description="Helical" evidence="7">
    <location>
        <begin position="333"/>
        <end position="353"/>
    </location>
</feature>